<evidence type="ECO:0000256" key="2">
    <source>
        <dbReference type="ARBA" id="ARBA00023242"/>
    </source>
</evidence>
<feature type="region of interest" description="Disordered" evidence="3">
    <location>
        <begin position="787"/>
        <end position="815"/>
    </location>
</feature>
<evidence type="ECO:0000313" key="6">
    <source>
        <dbReference type="Proteomes" id="UP000016666"/>
    </source>
</evidence>
<dbReference type="GeneTree" id="ENSGT00940000163807"/>
<proteinExistence type="predicted"/>
<dbReference type="Ensembl" id="ENSAPLT00000037924.1">
    <property type="protein sequence ID" value="ENSAPLP00000018640.1"/>
    <property type="gene ID" value="ENSAPLG00000030010.1"/>
</dbReference>
<dbReference type="GO" id="GO:0003677">
    <property type="term" value="F:DNA binding"/>
    <property type="evidence" value="ECO:0007669"/>
    <property type="project" value="InterPro"/>
</dbReference>
<dbReference type="AlphaFoldDB" id="A0A493SYT9"/>
<dbReference type="PANTHER" id="PTHR47305">
    <property type="entry name" value="BEN DOMAIN-CONTAINING PROTEIN 2"/>
    <property type="match status" value="1"/>
</dbReference>
<dbReference type="GO" id="GO:0005634">
    <property type="term" value="C:nucleus"/>
    <property type="evidence" value="ECO:0007669"/>
    <property type="project" value="UniProtKB-SubCell"/>
</dbReference>
<dbReference type="Pfam" id="PF10523">
    <property type="entry name" value="BEN"/>
    <property type="match status" value="2"/>
</dbReference>
<feature type="compositionally biased region" description="Low complexity" evidence="3">
    <location>
        <begin position="103"/>
        <end position="125"/>
    </location>
</feature>
<feature type="domain" description="BEN" evidence="4">
    <location>
        <begin position="497"/>
        <end position="596"/>
    </location>
</feature>
<sequence>MSLQHQRPPEGPPETDTRKAGHGAWGHGSVGDTGASRWHTEKDSEPTLPPRSLRAAEQRRQEAGGGGGPARPAPVCRARRAAALPADSRRRSPHASRFRPQRRIPATPAPARARARARAPAGSAAMSDYDPVNVEDDVEAVIIDNSEAEDGENGLSTQSCVSMEQNSEVNINVHHVPQLAYGSGGLSVLTERVPSQMSHSASMQRGNGHTPEKMDFVFLHNKRKRLAPTLVGQNVIRTREGEYEDSDSVIYEYEPDYECGSIISEASYIGDQQKTLMEVLSYCQAMYDAVQKLDKKLDLLHRKVSEMQHTRVRPLVLKPKPVGFTYRSSSHLPQGRIRVQKSMERESSLQFSSPGQGMHNPVIRVALQNGHVQVNSTIKSVQQTVQLEPQQPVLRQSPPLPTIVSTHSLQSPFATANSIPDLPPQSNLSASVVESTVSSAPSSVASSVMPAPSETSLGNKPVVVGYRNTSGSVNISKELPSSSVSIHPSFEYVGDPVRNVKVLGNYLMKARQKTKPKYAARYLVRVLFPKETLLCSIMGVSARGRRTLDPNKIAAIREFLATNFPNYDLSEYGKDWKTCITNVNAMIRCLRSETKINPEMSDGKEKLADAPDTSLCVDLNCNETSEGSSQNPQKMIISTTDCLQNSGWEKFPEPFHTPSVKKLQSLEPMELLGSPWRNVQLPFSVIYVAKGKSRPELSARYLIRHLFTEDVLVKSNVYGNLERGMSPLDCNRINALRDFLQENYPSFDLKETGYDWKACVAAINSTIRSLRHDHKKATAGINRRILARPPSSEKSPPQSPTSVKPCGSDTINLAD</sequence>
<dbReference type="STRING" id="8840.ENSAPLP00000018640"/>
<evidence type="ECO:0000256" key="3">
    <source>
        <dbReference type="SAM" id="MobiDB-lite"/>
    </source>
</evidence>
<keyword evidence="6" id="KW-1185">Reference proteome</keyword>
<reference evidence="5 6" key="1">
    <citation type="submission" date="2017-10" db="EMBL/GenBank/DDBJ databases">
        <title>A new Pekin duck reference genome.</title>
        <authorList>
            <person name="Hou Z.-C."/>
            <person name="Zhou Z.-K."/>
            <person name="Zhu F."/>
            <person name="Hou S.-S."/>
        </authorList>
    </citation>
    <scope>NUCLEOTIDE SEQUENCE [LARGE SCALE GENOMIC DNA]</scope>
</reference>
<dbReference type="Proteomes" id="UP000016666">
    <property type="component" value="Chromosome 1"/>
</dbReference>
<feature type="region of interest" description="Disordered" evidence="3">
    <location>
        <begin position="1"/>
        <end position="129"/>
    </location>
</feature>
<reference evidence="5" key="3">
    <citation type="submission" date="2025-09" db="UniProtKB">
        <authorList>
            <consortium name="Ensembl"/>
        </authorList>
    </citation>
    <scope>IDENTIFICATION</scope>
</reference>
<organism evidence="5 6">
    <name type="scientific">Anas platyrhynchos platyrhynchos</name>
    <name type="common">Northern mallard</name>
    <dbReference type="NCBI Taxonomy" id="8840"/>
    <lineage>
        <taxon>Eukaryota</taxon>
        <taxon>Metazoa</taxon>
        <taxon>Chordata</taxon>
        <taxon>Craniata</taxon>
        <taxon>Vertebrata</taxon>
        <taxon>Euteleostomi</taxon>
        <taxon>Archelosauria</taxon>
        <taxon>Archosauria</taxon>
        <taxon>Dinosauria</taxon>
        <taxon>Saurischia</taxon>
        <taxon>Theropoda</taxon>
        <taxon>Coelurosauria</taxon>
        <taxon>Aves</taxon>
        <taxon>Neognathae</taxon>
        <taxon>Galloanserae</taxon>
        <taxon>Anseriformes</taxon>
        <taxon>Anatidae</taxon>
        <taxon>Anatinae</taxon>
        <taxon>Anas</taxon>
    </lineage>
</organism>
<dbReference type="OMA" id="CCKSPAD"/>
<dbReference type="PANTHER" id="PTHR47305:SF1">
    <property type="entry name" value="BEN DOMAIN-CONTAINING PROTEIN"/>
    <property type="match status" value="1"/>
</dbReference>
<dbReference type="InterPro" id="IPR018379">
    <property type="entry name" value="BEN_domain"/>
</dbReference>
<reference evidence="5" key="2">
    <citation type="submission" date="2025-08" db="UniProtKB">
        <authorList>
            <consortium name="Ensembl"/>
        </authorList>
    </citation>
    <scope>IDENTIFICATION</scope>
</reference>
<accession>A0A493SYT9</accession>
<evidence type="ECO:0000256" key="1">
    <source>
        <dbReference type="ARBA" id="ARBA00004123"/>
    </source>
</evidence>
<feature type="compositionally biased region" description="Basic residues" evidence="3">
    <location>
        <begin position="91"/>
        <end position="102"/>
    </location>
</feature>
<evidence type="ECO:0000259" key="4">
    <source>
        <dbReference type="PROSITE" id="PS51457"/>
    </source>
</evidence>
<keyword evidence="2" id="KW-0539">Nucleus</keyword>
<feature type="compositionally biased region" description="Low complexity" evidence="3">
    <location>
        <begin position="73"/>
        <end position="86"/>
    </location>
</feature>
<name>A0A493SYT9_ANAPP</name>
<protein>
    <recommendedName>
        <fullName evidence="4">BEN domain-containing protein</fullName>
    </recommendedName>
</protein>
<evidence type="ECO:0000313" key="5">
    <source>
        <dbReference type="Ensembl" id="ENSAPLP00000018640.1"/>
    </source>
</evidence>
<feature type="domain" description="BEN" evidence="4">
    <location>
        <begin position="676"/>
        <end position="774"/>
    </location>
</feature>
<comment type="subcellular location">
    <subcellularLocation>
        <location evidence="1">Nucleus</location>
    </subcellularLocation>
</comment>
<dbReference type="SMART" id="SM01025">
    <property type="entry name" value="BEN"/>
    <property type="match status" value="2"/>
</dbReference>
<dbReference type="PROSITE" id="PS51457">
    <property type="entry name" value="BEN"/>
    <property type="match status" value="2"/>
</dbReference>
<feature type="compositionally biased region" description="Low complexity" evidence="3">
    <location>
        <begin position="789"/>
        <end position="802"/>
    </location>
</feature>